<evidence type="ECO:0000313" key="3">
    <source>
        <dbReference type="Proteomes" id="UP001500831"/>
    </source>
</evidence>
<evidence type="ECO:0000256" key="1">
    <source>
        <dbReference type="SAM" id="Phobius"/>
    </source>
</evidence>
<proteinExistence type="predicted"/>
<gene>
    <name evidence="2" type="ORF">GCM10010517_71900</name>
</gene>
<comment type="caution">
    <text evidence="2">The sequence shown here is derived from an EMBL/GenBank/DDBJ whole genome shotgun (WGS) entry which is preliminary data.</text>
</comment>
<keyword evidence="3" id="KW-1185">Reference proteome</keyword>
<protein>
    <submittedName>
        <fullName evidence="2">Uncharacterized protein</fullName>
    </submittedName>
</protein>
<keyword evidence="1" id="KW-0812">Transmembrane</keyword>
<reference evidence="3" key="1">
    <citation type="journal article" date="2019" name="Int. J. Syst. Evol. Microbiol.">
        <title>The Global Catalogue of Microorganisms (GCM) 10K type strain sequencing project: providing services to taxonomists for standard genome sequencing and annotation.</title>
        <authorList>
            <consortium name="The Broad Institute Genomics Platform"/>
            <consortium name="The Broad Institute Genome Sequencing Center for Infectious Disease"/>
            <person name="Wu L."/>
            <person name="Ma J."/>
        </authorList>
    </citation>
    <scope>NUCLEOTIDE SEQUENCE [LARGE SCALE GENOMIC DNA]</scope>
    <source>
        <strain evidence="3">JCM 6242</strain>
    </source>
</reference>
<evidence type="ECO:0000313" key="2">
    <source>
        <dbReference type="EMBL" id="GAA2905745.1"/>
    </source>
</evidence>
<sequence length="78" mass="8623">MNSTPALIDMFMLLVCMLLPRVSYTFKRDQERDIKGRVVRDEHTKDLQVSIGGRMAAPLVTTAYASLLGWSYVSGGSG</sequence>
<dbReference type="Proteomes" id="UP001500831">
    <property type="component" value="Unassembled WGS sequence"/>
</dbReference>
<name>A0ABP6IQZ5_9ACTN</name>
<feature type="transmembrane region" description="Helical" evidence="1">
    <location>
        <begin position="6"/>
        <end position="24"/>
    </location>
</feature>
<keyword evidence="1" id="KW-1133">Transmembrane helix</keyword>
<dbReference type="EMBL" id="BAAAVI010000084">
    <property type="protein sequence ID" value="GAA2905745.1"/>
    <property type="molecule type" value="Genomic_DNA"/>
</dbReference>
<keyword evidence="1" id="KW-0472">Membrane</keyword>
<accession>A0ABP6IQZ5</accession>
<organism evidence="2 3">
    <name type="scientific">Streptosporangium fragile</name>
    <dbReference type="NCBI Taxonomy" id="46186"/>
    <lineage>
        <taxon>Bacteria</taxon>
        <taxon>Bacillati</taxon>
        <taxon>Actinomycetota</taxon>
        <taxon>Actinomycetes</taxon>
        <taxon>Streptosporangiales</taxon>
        <taxon>Streptosporangiaceae</taxon>
        <taxon>Streptosporangium</taxon>
    </lineage>
</organism>